<dbReference type="HAMAP" id="MF_01077">
    <property type="entry name" value="RimP"/>
    <property type="match status" value="1"/>
</dbReference>
<evidence type="ECO:0000313" key="6">
    <source>
        <dbReference type="EMBL" id="ADK84258.1"/>
    </source>
</evidence>
<dbReference type="STRING" id="644282.Deba_0888"/>
<dbReference type="Gene3D" id="3.30.300.70">
    <property type="entry name" value="RimP-like superfamily, N-terminal"/>
    <property type="match status" value="1"/>
</dbReference>
<dbReference type="HOGENOM" id="CLU_070525_1_1_7"/>
<accession>E1QFC2</accession>
<dbReference type="Proteomes" id="UP000009047">
    <property type="component" value="Chromosome"/>
</dbReference>
<dbReference type="EMBL" id="CP002085">
    <property type="protein sequence ID" value="ADK84258.1"/>
    <property type="molecule type" value="Genomic_DNA"/>
</dbReference>
<feature type="domain" description="Ribosome maturation factor RimP N-terminal" evidence="4">
    <location>
        <begin position="19"/>
        <end position="92"/>
    </location>
</feature>
<keyword evidence="1 3" id="KW-0963">Cytoplasm</keyword>
<dbReference type="SUPFAM" id="SSF75420">
    <property type="entry name" value="YhbC-like, N-terminal domain"/>
    <property type="match status" value="1"/>
</dbReference>
<dbReference type="RefSeq" id="WP_013257712.1">
    <property type="nucleotide sequence ID" value="NC_014365.1"/>
</dbReference>
<evidence type="ECO:0000256" key="3">
    <source>
        <dbReference type="HAMAP-Rule" id="MF_01077"/>
    </source>
</evidence>
<dbReference type="KEGG" id="dbr:Deba_0888"/>
<dbReference type="InterPro" id="IPR028998">
    <property type="entry name" value="RimP_C"/>
</dbReference>
<evidence type="ECO:0000256" key="2">
    <source>
        <dbReference type="ARBA" id="ARBA00022517"/>
    </source>
</evidence>
<dbReference type="PANTHER" id="PTHR33867">
    <property type="entry name" value="RIBOSOME MATURATION FACTOR RIMP"/>
    <property type="match status" value="1"/>
</dbReference>
<dbReference type="Pfam" id="PF02576">
    <property type="entry name" value="RimP_N"/>
    <property type="match status" value="1"/>
</dbReference>
<dbReference type="GO" id="GO:0006412">
    <property type="term" value="P:translation"/>
    <property type="evidence" value="ECO:0007669"/>
    <property type="project" value="TreeGrafter"/>
</dbReference>
<comment type="subcellular location">
    <subcellularLocation>
        <location evidence="3">Cytoplasm</location>
    </subcellularLocation>
</comment>
<dbReference type="InterPro" id="IPR003728">
    <property type="entry name" value="Ribosome_maturation_RimP"/>
</dbReference>
<dbReference type="Pfam" id="PF17384">
    <property type="entry name" value="DUF150_C"/>
    <property type="match status" value="1"/>
</dbReference>
<dbReference type="GO" id="GO:0000028">
    <property type="term" value="P:ribosomal small subunit assembly"/>
    <property type="evidence" value="ECO:0007669"/>
    <property type="project" value="TreeGrafter"/>
</dbReference>
<comment type="similarity">
    <text evidence="3">Belongs to the RimP family.</text>
</comment>
<reference evidence="6 7" key="1">
    <citation type="journal article" date="2010" name="Stand. Genomic Sci.">
        <title>Complete genome sequence of Desulfarculus baarsii type strain (2st14).</title>
        <authorList>
            <person name="Sun H."/>
            <person name="Spring S."/>
            <person name="Lapidus A."/>
            <person name="Davenport K."/>
            <person name="Del Rio T.G."/>
            <person name="Tice H."/>
            <person name="Nolan M."/>
            <person name="Copeland A."/>
            <person name="Cheng J.F."/>
            <person name="Lucas S."/>
            <person name="Tapia R."/>
            <person name="Goodwin L."/>
            <person name="Pitluck S."/>
            <person name="Ivanova N."/>
            <person name="Pagani I."/>
            <person name="Mavromatis K."/>
            <person name="Ovchinnikova G."/>
            <person name="Pati A."/>
            <person name="Chen A."/>
            <person name="Palaniappan K."/>
            <person name="Hauser L."/>
            <person name="Chang Y.J."/>
            <person name="Jeffries C.D."/>
            <person name="Detter J.C."/>
            <person name="Han C."/>
            <person name="Rohde M."/>
            <person name="Brambilla E."/>
            <person name="Goker M."/>
            <person name="Woyke T."/>
            <person name="Bristow J."/>
            <person name="Eisen J.A."/>
            <person name="Markowitz V."/>
            <person name="Hugenholtz P."/>
            <person name="Kyrpides N.C."/>
            <person name="Klenk H.P."/>
            <person name="Land M."/>
        </authorList>
    </citation>
    <scope>NUCLEOTIDE SEQUENCE [LARGE SCALE GENOMIC DNA]</scope>
    <source>
        <strain evidence="7">ATCC 33931 / DSM 2075 / LMG 7858 / VKM B-1802 / 2st14</strain>
    </source>
</reference>
<comment type="function">
    <text evidence="3">Required for maturation of 30S ribosomal subunits.</text>
</comment>
<name>E1QFC2_DESB2</name>
<feature type="domain" description="Ribosome maturation factor RimP C-terminal" evidence="5">
    <location>
        <begin position="95"/>
        <end position="161"/>
    </location>
</feature>
<proteinExistence type="inferred from homology"/>
<dbReference type="InterPro" id="IPR035956">
    <property type="entry name" value="RimP_N_sf"/>
</dbReference>
<dbReference type="PANTHER" id="PTHR33867:SF1">
    <property type="entry name" value="RIBOSOME MATURATION FACTOR RIMP"/>
    <property type="match status" value="1"/>
</dbReference>
<evidence type="ECO:0000256" key="1">
    <source>
        <dbReference type="ARBA" id="ARBA00022490"/>
    </source>
</evidence>
<sequence>MAATDANARDELGRRLMELIEPVVRSEGLVLVELQWRPENAGQVLRLFVDRPAGGVTLDDCSLISRQVSDLLDVEDPIGGAYRLEVSSPGLERRLKSAREYVIFAGRMAKLVIRDDGEKSGNRVLHGRLLGLQGDDVLIEIDGRPTATPLAQVVKANLMVE</sequence>
<dbReference type="SUPFAM" id="SSF74942">
    <property type="entry name" value="YhbC-like, C-terminal domain"/>
    <property type="match status" value="1"/>
</dbReference>
<protein>
    <recommendedName>
        <fullName evidence="3">Ribosome maturation factor RimP</fullName>
    </recommendedName>
</protein>
<dbReference type="InterPro" id="IPR036847">
    <property type="entry name" value="RimP_C_sf"/>
</dbReference>
<dbReference type="AlphaFoldDB" id="E1QFC2"/>
<dbReference type="eggNOG" id="COG0779">
    <property type="taxonomic scope" value="Bacteria"/>
</dbReference>
<dbReference type="FunFam" id="3.30.300.70:FF:000001">
    <property type="entry name" value="Ribosome maturation factor RimP"/>
    <property type="match status" value="1"/>
</dbReference>
<organism evidence="6 7">
    <name type="scientific">Desulfarculus baarsii (strain ATCC 33931 / DSM 2075 / LMG 7858 / VKM B-1802 / 2st14)</name>
    <dbReference type="NCBI Taxonomy" id="644282"/>
    <lineage>
        <taxon>Bacteria</taxon>
        <taxon>Pseudomonadati</taxon>
        <taxon>Thermodesulfobacteriota</taxon>
        <taxon>Desulfarculia</taxon>
        <taxon>Desulfarculales</taxon>
        <taxon>Desulfarculaceae</taxon>
        <taxon>Desulfarculus</taxon>
    </lineage>
</organism>
<evidence type="ECO:0000313" key="7">
    <source>
        <dbReference type="Proteomes" id="UP000009047"/>
    </source>
</evidence>
<keyword evidence="7" id="KW-1185">Reference proteome</keyword>
<dbReference type="InterPro" id="IPR028989">
    <property type="entry name" value="RimP_N"/>
</dbReference>
<keyword evidence="2 3" id="KW-0690">Ribosome biogenesis</keyword>
<evidence type="ECO:0000259" key="5">
    <source>
        <dbReference type="Pfam" id="PF17384"/>
    </source>
</evidence>
<evidence type="ECO:0000259" key="4">
    <source>
        <dbReference type="Pfam" id="PF02576"/>
    </source>
</evidence>
<dbReference type="GO" id="GO:0005829">
    <property type="term" value="C:cytosol"/>
    <property type="evidence" value="ECO:0007669"/>
    <property type="project" value="TreeGrafter"/>
</dbReference>
<dbReference type="CDD" id="cd01734">
    <property type="entry name" value="YlxS_C"/>
    <property type="match status" value="1"/>
</dbReference>
<dbReference type="OrthoDB" id="9805006at2"/>
<gene>
    <name evidence="3" type="primary">rimP</name>
    <name evidence="6" type="ordered locus">Deba_0888</name>
</gene>